<keyword evidence="6" id="KW-0804">Transcription</keyword>
<evidence type="ECO:0000259" key="11">
    <source>
        <dbReference type="PROSITE" id="PS51755"/>
    </source>
</evidence>
<evidence type="ECO:0000256" key="5">
    <source>
        <dbReference type="ARBA" id="ARBA00023125"/>
    </source>
</evidence>
<proteinExistence type="predicted"/>
<dbReference type="EMBL" id="DSGB01000005">
    <property type="protein sequence ID" value="HER96479.1"/>
    <property type="molecule type" value="Genomic_DNA"/>
</dbReference>
<dbReference type="Gene3D" id="6.10.250.690">
    <property type="match status" value="1"/>
</dbReference>
<keyword evidence="5 9" id="KW-0238">DNA-binding</keyword>
<dbReference type="GO" id="GO:0005829">
    <property type="term" value="C:cytosol"/>
    <property type="evidence" value="ECO:0007669"/>
    <property type="project" value="TreeGrafter"/>
</dbReference>
<dbReference type="Gene3D" id="3.40.50.2300">
    <property type="match status" value="1"/>
</dbReference>
<dbReference type="CDD" id="cd17574">
    <property type="entry name" value="REC_OmpR"/>
    <property type="match status" value="1"/>
</dbReference>
<dbReference type="Pfam" id="PF00486">
    <property type="entry name" value="Trans_reg_C"/>
    <property type="match status" value="1"/>
</dbReference>
<dbReference type="GO" id="GO:0032993">
    <property type="term" value="C:protein-DNA complex"/>
    <property type="evidence" value="ECO:0007669"/>
    <property type="project" value="TreeGrafter"/>
</dbReference>
<dbReference type="PANTHER" id="PTHR48111">
    <property type="entry name" value="REGULATOR OF RPOS"/>
    <property type="match status" value="1"/>
</dbReference>
<dbReference type="PROSITE" id="PS51755">
    <property type="entry name" value="OMPR_PHOB"/>
    <property type="match status" value="1"/>
</dbReference>
<keyword evidence="4" id="KW-0805">Transcription regulation</keyword>
<dbReference type="SUPFAM" id="SSF52172">
    <property type="entry name" value="CheY-like"/>
    <property type="match status" value="1"/>
</dbReference>
<dbReference type="FunFam" id="1.10.10.10:FF:000018">
    <property type="entry name" value="DNA-binding response regulator ResD"/>
    <property type="match status" value="1"/>
</dbReference>
<evidence type="ECO:0000256" key="9">
    <source>
        <dbReference type="PROSITE-ProRule" id="PRU01091"/>
    </source>
</evidence>
<evidence type="ECO:0000256" key="7">
    <source>
        <dbReference type="ARBA" id="ARBA00024735"/>
    </source>
</evidence>
<dbReference type="Pfam" id="PF00072">
    <property type="entry name" value="Response_reg"/>
    <property type="match status" value="1"/>
</dbReference>
<dbReference type="GO" id="GO:0000976">
    <property type="term" value="F:transcription cis-regulatory region binding"/>
    <property type="evidence" value="ECO:0007669"/>
    <property type="project" value="TreeGrafter"/>
</dbReference>
<feature type="modified residue" description="4-aspartylphosphate" evidence="8">
    <location>
        <position position="53"/>
    </location>
</feature>
<comment type="function">
    <text evidence="7">This protein is a positive regulator for the phosphate regulon. Transcription of this operon is positively regulated by PhoB and PhoR when phosphate is limited.</text>
</comment>
<dbReference type="InterPro" id="IPR001867">
    <property type="entry name" value="OmpR/PhoB-type_DNA-bd"/>
</dbReference>
<dbReference type="SMART" id="SM00448">
    <property type="entry name" value="REC"/>
    <property type="match status" value="1"/>
</dbReference>
<evidence type="ECO:0000256" key="2">
    <source>
        <dbReference type="ARBA" id="ARBA00022553"/>
    </source>
</evidence>
<dbReference type="PROSITE" id="PS50110">
    <property type="entry name" value="RESPONSE_REGULATORY"/>
    <property type="match status" value="1"/>
</dbReference>
<comment type="caution">
    <text evidence="12">The sequence shown here is derived from an EMBL/GenBank/DDBJ whole genome shotgun (WGS) entry which is preliminary data.</text>
</comment>
<dbReference type="FunFam" id="3.40.50.2300:FF:000001">
    <property type="entry name" value="DNA-binding response regulator PhoB"/>
    <property type="match status" value="1"/>
</dbReference>
<dbReference type="CDD" id="cd00383">
    <property type="entry name" value="trans_reg_C"/>
    <property type="match status" value="1"/>
</dbReference>
<sequence length="233" mass="26520">MAAQLLIVEDDEALRTLLVERLQTEGYAVKAVACGEAALEEVARAVPDLIILDLMLPGMDGLEVCRQLRVRYPAVYVLMLTARSSELDRVVGLEVGADDYVTKPFSLNELVARVRAGLRRLQLDREVTVEEPLVFGGLRIDPVRRQVWRDGQLVHLTVREFDLLCFLARHPDRPFTRLQLLREVWGIDYPGYARTVDSHVQRLRAKIEPLPGSPRYIRTVWGVGYKFQAEEEA</sequence>
<evidence type="ECO:0000256" key="8">
    <source>
        <dbReference type="PROSITE-ProRule" id="PRU00169"/>
    </source>
</evidence>
<protein>
    <recommendedName>
        <fullName evidence="1">Phosphate regulon transcriptional regulatory protein PhoB</fullName>
    </recommendedName>
</protein>
<evidence type="ECO:0000313" key="12">
    <source>
        <dbReference type="EMBL" id="HER96479.1"/>
    </source>
</evidence>
<dbReference type="InterPro" id="IPR016032">
    <property type="entry name" value="Sig_transdc_resp-reg_C-effctor"/>
</dbReference>
<dbReference type="InterPro" id="IPR011006">
    <property type="entry name" value="CheY-like_superfamily"/>
</dbReference>
<dbReference type="SUPFAM" id="SSF46894">
    <property type="entry name" value="C-terminal effector domain of the bipartite response regulators"/>
    <property type="match status" value="1"/>
</dbReference>
<reference evidence="12" key="1">
    <citation type="journal article" date="2020" name="mSystems">
        <title>Genome- and Community-Level Interaction Insights into Carbon Utilization and Element Cycling Functions of Hydrothermarchaeota in Hydrothermal Sediment.</title>
        <authorList>
            <person name="Zhou Z."/>
            <person name="Liu Y."/>
            <person name="Xu W."/>
            <person name="Pan J."/>
            <person name="Luo Z.H."/>
            <person name="Li M."/>
        </authorList>
    </citation>
    <scope>NUCLEOTIDE SEQUENCE [LARGE SCALE GENOMIC DNA]</scope>
    <source>
        <strain evidence="12">SpSt-143</strain>
    </source>
</reference>
<evidence type="ECO:0000256" key="3">
    <source>
        <dbReference type="ARBA" id="ARBA00023012"/>
    </source>
</evidence>
<name>A0A7V2B1B4_RHOMR</name>
<accession>A0A7V2B1B4</accession>
<dbReference type="AlphaFoldDB" id="A0A7V2B1B4"/>
<evidence type="ECO:0000256" key="1">
    <source>
        <dbReference type="ARBA" id="ARBA00013332"/>
    </source>
</evidence>
<dbReference type="GO" id="GO:0006355">
    <property type="term" value="P:regulation of DNA-templated transcription"/>
    <property type="evidence" value="ECO:0007669"/>
    <property type="project" value="InterPro"/>
</dbReference>
<keyword evidence="2 8" id="KW-0597">Phosphoprotein</keyword>
<dbReference type="InterPro" id="IPR036388">
    <property type="entry name" value="WH-like_DNA-bd_sf"/>
</dbReference>
<feature type="domain" description="OmpR/PhoB-type" evidence="11">
    <location>
        <begin position="130"/>
        <end position="229"/>
    </location>
</feature>
<organism evidence="12">
    <name type="scientific">Rhodothermus marinus</name>
    <name type="common">Rhodothermus obamensis</name>
    <dbReference type="NCBI Taxonomy" id="29549"/>
    <lineage>
        <taxon>Bacteria</taxon>
        <taxon>Pseudomonadati</taxon>
        <taxon>Rhodothermota</taxon>
        <taxon>Rhodothermia</taxon>
        <taxon>Rhodothermales</taxon>
        <taxon>Rhodothermaceae</taxon>
        <taxon>Rhodothermus</taxon>
    </lineage>
</organism>
<evidence type="ECO:0000256" key="6">
    <source>
        <dbReference type="ARBA" id="ARBA00023163"/>
    </source>
</evidence>
<dbReference type="InterPro" id="IPR039420">
    <property type="entry name" value="WalR-like"/>
</dbReference>
<dbReference type="InterPro" id="IPR001789">
    <property type="entry name" value="Sig_transdc_resp-reg_receiver"/>
</dbReference>
<evidence type="ECO:0000256" key="4">
    <source>
        <dbReference type="ARBA" id="ARBA00023015"/>
    </source>
</evidence>
<evidence type="ECO:0000259" key="10">
    <source>
        <dbReference type="PROSITE" id="PS50110"/>
    </source>
</evidence>
<feature type="domain" description="Response regulatory" evidence="10">
    <location>
        <begin position="4"/>
        <end position="118"/>
    </location>
</feature>
<dbReference type="SMART" id="SM00862">
    <property type="entry name" value="Trans_reg_C"/>
    <property type="match status" value="1"/>
</dbReference>
<gene>
    <name evidence="12" type="ORF">ENO59_08185</name>
</gene>
<feature type="DNA-binding region" description="OmpR/PhoB-type" evidence="9">
    <location>
        <begin position="130"/>
        <end position="229"/>
    </location>
</feature>
<dbReference type="GO" id="GO:0000156">
    <property type="term" value="F:phosphorelay response regulator activity"/>
    <property type="evidence" value="ECO:0007669"/>
    <property type="project" value="TreeGrafter"/>
</dbReference>
<keyword evidence="3" id="KW-0902">Two-component regulatory system</keyword>
<dbReference type="PANTHER" id="PTHR48111:SF4">
    <property type="entry name" value="DNA-BINDING DUAL TRANSCRIPTIONAL REGULATOR OMPR"/>
    <property type="match status" value="1"/>
</dbReference>
<dbReference type="Gene3D" id="1.10.10.10">
    <property type="entry name" value="Winged helix-like DNA-binding domain superfamily/Winged helix DNA-binding domain"/>
    <property type="match status" value="1"/>
</dbReference>